<feature type="transmembrane region" description="Helical" evidence="6">
    <location>
        <begin position="385"/>
        <end position="403"/>
    </location>
</feature>
<feature type="transmembrane region" description="Helical" evidence="6">
    <location>
        <begin position="561"/>
        <end position="577"/>
    </location>
</feature>
<gene>
    <name evidence="8" type="ORF">HPB51_025613</name>
</gene>
<organism evidence="8 9">
    <name type="scientific">Rhipicephalus microplus</name>
    <name type="common">Cattle tick</name>
    <name type="synonym">Boophilus microplus</name>
    <dbReference type="NCBI Taxonomy" id="6941"/>
    <lineage>
        <taxon>Eukaryota</taxon>
        <taxon>Metazoa</taxon>
        <taxon>Ecdysozoa</taxon>
        <taxon>Arthropoda</taxon>
        <taxon>Chelicerata</taxon>
        <taxon>Arachnida</taxon>
        <taxon>Acari</taxon>
        <taxon>Parasitiformes</taxon>
        <taxon>Ixodida</taxon>
        <taxon>Ixodoidea</taxon>
        <taxon>Ixodidae</taxon>
        <taxon>Rhipicephalinae</taxon>
        <taxon>Rhipicephalus</taxon>
        <taxon>Boophilus</taxon>
    </lineage>
</organism>
<dbReference type="SUPFAM" id="SSF103473">
    <property type="entry name" value="MFS general substrate transporter"/>
    <property type="match status" value="1"/>
</dbReference>
<comment type="subcellular location">
    <subcellularLocation>
        <location evidence="1">Membrane</location>
        <topology evidence="1">Multi-pass membrane protein</topology>
    </subcellularLocation>
</comment>
<dbReference type="InterPro" id="IPR001878">
    <property type="entry name" value="Znf_CCHC"/>
</dbReference>
<dbReference type="GO" id="GO:0003676">
    <property type="term" value="F:nucleic acid binding"/>
    <property type="evidence" value="ECO:0007669"/>
    <property type="project" value="InterPro"/>
</dbReference>
<evidence type="ECO:0000259" key="7">
    <source>
        <dbReference type="PROSITE" id="PS50158"/>
    </source>
</evidence>
<evidence type="ECO:0000256" key="5">
    <source>
        <dbReference type="PROSITE-ProRule" id="PRU00047"/>
    </source>
</evidence>
<feature type="transmembrane region" description="Helical" evidence="6">
    <location>
        <begin position="442"/>
        <end position="462"/>
    </location>
</feature>
<evidence type="ECO:0000256" key="1">
    <source>
        <dbReference type="ARBA" id="ARBA00004141"/>
    </source>
</evidence>
<name>A0A9J6D854_RHIMP</name>
<keyword evidence="2 6" id="KW-0812">Transmembrane</keyword>
<evidence type="ECO:0000256" key="6">
    <source>
        <dbReference type="SAM" id="Phobius"/>
    </source>
</evidence>
<evidence type="ECO:0000313" key="8">
    <source>
        <dbReference type="EMBL" id="KAH8010178.1"/>
    </source>
</evidence>
<dbReference type="Pfam" id="PF00083">
    <property type="entry name" value="Sugar_tr"/>
    <property type="match status" value="1"/>
</dbReference>
<evidence type="ECO:0000313" key="9">
    <source>
        <dbReference type="Proteomes" id="UP000821866"/>
    </source>
</evidence>
<dbReference type="GO" id="GO:0016020">
    <property type="term" value="C:membrane"/>
    <property type="evidence" value="ECO:0007669"/>
    <property type="project" value="UniProtKB-SubCell"/>
</dbReference>
<feature type="transmembrane region" description="Helical" evidence="6">
    <location>
        <begin position="410"/>
        <end position="430"/>
    </location>
</feature>
<keyword evidence="5" id="KW-0479">Metal-binding</keyword>
<dbReference type="VEuPathDB" id="VectorBase:LOC119177867"/>
<keyword evidence="9" id="KW-1185">Reference proteome</keyword>
<evidence type="ECO:0000256" key="4">
    <source>
        <dbReference type="ARBA" id="ARBA00023136"/>
    </source>
</evidence>
<dbReference type="PANTHER" id="PTHR24064">
    <property type="entry name" value="SOLUTE CARRIER FAMILY 22 MEMBER"/>
    <property type="match status" value="1"/>
</dbReference>
<dbReference type="Gene3D" id="1.20.1250.20">
    <property type="entry name" value="MFS general substrate transporter like domains"/>
    <property type="match status" value="1"/>
</dbReference>
<keyword evidence="5" id="KW-0863">Zinc-finger</keyword>
<keyword evidence="4 6" id="KW-0472">Membrane</keyword>
<dbReference type="InterPro" id="IPR036259">
    <property type="entry name" value="MFS_trans_sf"/>
</dbReference>
<reference evidence="8" key="1">
    <citation type="journal article" date="2020" name="Cell">
        <title>Large-Scale Comparative Analyses of Tick Genomes Elucidate Their Genetic Diversity and Vector Capacities.</title>
        <authorList>
            <consortium name="Tick Genome and Microbiome Consortium (TIGMIC)"/>
            <person name="Jia N."/>
            <person name="Wang J."/>
            <person name="Shi W."/>
            <person name="Du L."/>
            <person name="Sun Y."/>
            <person name="Zhan W."/>
            <person name="Jiang J.F."/>
            <person name="Wang Q."/>
            <person name="Zhang B."/>
            <person name="Ji P."/>
            <person name="Bell-Sakyi L."/>
            <person name="Cui X.M."/>
            <person name="Yuan T.T."/>
            <person name="Jiang B.G."/>
            <person name="Yang W.F."/>
            <person name="Lam T.T."/>
            <person name="Chang Q.C."/>
            <person name="Ding S.J."/>
            <person name="Wang X.J."/>
            <person name="Zhu J.G."/>
            <person name="Ruan X.D."/>
            <person name="Zhao L."/>
            <person name="Wei J.T."/>
            <person name="Ye R.Z."/>
            <person name="Que T.C."/>
            <person name="Du C.H."/>
            <person name="Zhou Y.H."/>
            <person name="Cheng J.X."/>
            <person name="Dai P.F."/>
            <person name="Guo W.B."/>
            <person name="Han X.H."/>
            <person name="Huang E.J."/>
            <person name="Li L.F."/>
            <person name="Wei W."/>
            <person name="Gao Y.C."/>
            <person name="Liu J.Z."/>
            <person name="Shao H.Z."/>
            <person name="Wang X."/>
            <person name="Wang C.C."/>
            <person name="Yang T.C."/>
            <person name="Huo Q.B."/>
            <person name="Li W."/>
            <person name="Chen H.Y."/>
            <person name="Chen S.E."/>
            <person name="Zhou L.G."/>
            <person name="Ni X.B."/>
            <person name="Tian J.H."/>
            <person name="Sheng Y."/>
            <person name="Liu T."/>
            <person name="Pan Y.S."/>
            <person name="Xia L.Y."/>
            <person name="Li J."/>
            <person name="Zhao F."/>
            <person name="Cao W.C."/>
        </authorList>
    </citation>
    <scope>NUCLEOTIDE SEQUENCE</scope>
    <source>
        <strain evidence="8">Rmic-2018</strain>
    </source>
</reference>
<dbReference type="EMBL" id="JABSTU010000011">
    <property type="protein sequence ID" value="KAH8010178.1"/>
    <property type="molecule type" value="Genomic_DNA"/>
</dbReference>
<evidence type="ECO:0000256" key="2">
    <source>
        <dbReference type="ARBA" id="ARBA00022692"/>
    </source>
</evidence>
<dbReference type="Proteomes" id="UP000821866">
    <property type="component" value="Chromosome 9"/>
</dbReference>
<dbReference type="GO" id="GO:0008270">
    <property type="term" value="F:zinc ion binding"/>
    <property type="evidence" value="ECO:0007669"/>
    <property type="project" value="UniProtKB-KW"/>
</dbReference>
<keyword evidence="5" id="KW-0862">Zinc</keyword>
<feature type="domain" description="CCHC-type" evidence="7">
    <location>
        <begin position="132"/>
        <end position="147"/>
    </location>
</feature>
<accession>A0A9J6D854</accession>
<proteinExistence type="predicted"/>
<dbReference type="SMART" id="SM00343">
    <property type="entry name" value="ZnF_C2HC"/>
    <property type="match status" value="1"/>
</dbReference>
<dbReference type="GO" id="GO:0022857">
    <property type="term" value="F:transmembrane transporter activity"/>
    <property type="evidence" value="ECO:0007669"/>
    <property type="project" value="InterPro"/>
</dbReference>
<dbReference type="AlphaFoldDB" id="A0A9J6D854"/>
<evidence type="ECO:0000256" key="3">
    <source>
        <dbReference type="ARBA" id="ARBA00022989"/>
    </source>
</evidence>
<sequence length="788" mass="87292">MKDFVREEVARQLSLLPFRQRQELPQQQQEQPPTPLAPMLRHALQDQIAEAMPVPFQQQVVAASLTYADAVKRQQPHQPSPFNGLPHVTTPTQSSVAWAPPLATTASTQPYAAWAAPLAANAWRTRDNRPICFACGGPGHISRYCRRRVPAYTDVRPRSNYMDRPPFGYESSDQEVEVGAPSCVSCARSRFVLGRRPLGEYRSAEFSSSDSHGFYMAWMPSPASPANDVDREEAQQGANAIGDGDFQRFIFSFTNITRMGLLCHSNVVALIKDPLDHWCKPPPDHAGMLAAQWKNVGIFTDEAGRFSQCRAFVRPGSASNDTETVPCDSWDDDPFETRRRVRSYWDLVCQRSWLLPLGNDVFRKGALIMVLFMDYLADRKGCKPVIVLSSFVLLVSAIASCFADAYPAYLALIYVDSACASTVHIVTTILLFEVSPVKYGTFYQGLCSFLGVVFVELPFVVVTTVRITWLTFQLLIVAPTLLLLSATFTMYESPMWLLAMSRLKKAERVIYITAKMNEMLRIHTKKVLDRIQFETTKASEPHAVVVSTKLLLPGLRRGRDGVVSVTTLIVMPAFYSLTCNRRLGGSSNLVVRVIYVVALVPTYGAMYAALNAVGRLHLMLLLFALLGGVSELYGITTYEDPREVGCALAIANKLVISATVPPPRYTYMAELFPSSVRSAVMCGAYTCGRVSAVFAYVLAPFQDVGHEELSFAFLAIVVFRDLVVLLSLPETTIGGAVDVAVTTIYGNRRDFLGVAQNSLITRLKRRKIRRRPASIASTVDCGVGSPKR</sequence>
<dbReference type="PROSITE" id="PS50158">
    <property type="entry name" value="ZF_CCHC"/>
    <property type="match status" value="1"/>
</dbReference>
<comment type="caution">
    <text evidence="8">The sequence shown here is derived from an EMBL/GenBank/DDBJ whole genome shotgun (WGS) entry which is preliminary data.</text>
</comment>
<protein>
    <recommendedName>
        <fullName evidence="7">CCHC-type domain-containing protein</fullName>
    </recommendedName>
</protein>
<keyword evidence="3 6" id="KW-1133">Transmembrane helix</keyword>
<feature type="transmembrane region" description="Helical" evidence="6">
    <location>
        <begin position="589"/>
        <end position="610"/>
    </location>
</feature>
<reference evidence="8" key="2">
    <citation type="submission" date="2021-09" db="EMBL/GenBank/DDBJ databases">
        <authorList>
            <person name="Jia N."/>
            <person name="Wang J."/>
            <person name="Shi W."/>
            <person name="Du L."/>
            <person name="Sun Y."/>
            <person name="Zhan W."/>
            <person name="Jiang J."/>
            <person name="Wang Q."/>
            <person name="Zhang B."/>
            <person name="Ji P."/>
            <person name="Sakyi L.B."/>
            <person name="Cui X."/>
            <person name="Yuan T."/>
            <person name="Jiang B."/>
            <person name="Yang W."/>
            <person name="Lam T.T.-Y."/>
            <person name="Chang Q."/>
            <person name="Ding S."/>
            <person name="Wang X."/>
            <person name="Zhu J."/>
            <person name="Ruan X."/>
            <person name="Zhao L."/>
            <person name="Wei J."/>
            <person name="Que T."/>
            <person name="Du C."/>
            <person name="Cheng J."/>
            <person name="Dai P."/>
            <person name="Han X."/>
            <person name="Huang E."/>
            <person name="Gao Y."/>
            <person name="Liu J."/>
            <person name="Shao H."/>
            <person name="Ye R."/>
            <person name="Li L."/>
            <person name="Wei W."/>
            <person name="Wang X."/>
            <person name="Wang C."/>
            <person name="Huo Q."/>
            <person name="Li W."/>
            <person name="Guo W."/>
            <person name="Chen H."/>
            <person name="Chen S."/>
            <person name="Zhou L."/>
            <person name="Zhou L."/>
            <person name="Ni X."/>
            <person name="Tian J."/>
            <person name="Zhou Y."/>
            <person name="Sheng Y."/>
            <person name="Liu T."/>
            <person name="Pan Y."/>
            <person name="Xia L."/>
            <person name="Li J."/>
            <person name="Zhao F."/>
            <person name="Cao W."/>
        </authorList>
    </citation>
    <scope>NUCLEOTIDE SEQUENCE</scope>
    <source>
        <strain evidence="8">Rmic-2018</strain>
        <tissue evidence="8">Larvae</tissue>
    </source>
</reference>
<dbReference type="InterPro" id="IPR005828">
    <property type="entry name" value="MFS_sugar_transport-like"/>
</dbReference>
<feature type="transmembrane region" description="Helical" evidence="6">
    <location>
        <begin position="469"/>
        <end position="491"/>
    </location>
</feature>